<dbReference type="EMBL" id="PDNA01000014">
    <property type="protein sequence ID" value="PGH26650.1"/>
    <property type="molecule type" value="Genomic_DNA"/>
</dbReference>
<evidence type="ECO:0000256" key="3">
    <source>
        <dbReference type="ARBA" id="ARBA00022490"/>
    </source>
</evidence>
<keyword evidence="9" id="KW-1185">Reference proteome</keyword>
<keyword evidence="5" id="KW-0539">Nucleus</keyword>
<feature type="domain" description="J" evidence="7">
    <location>
        <begin position="8"/>
        <end position="71"/>
    </location>
</feature>
<evidence type="ECO:0000256" key="2">
    <source>
        <dbReference type="ARBA" id="ARBA00004496"/>
    </source>
</evidence>
<keyword evidence="4" id="KW-0143">Chaperone</keyword>
<evidence type="ECO:0000256" key="5">
    <source>
        <dbReference type="ARBA" id="ARBA00023242"/>
    </source>
</evidence>
<dbReference type="SUPFAM" id="SSF46565">
    <property type="entry name" value="Chaperone J-domain"/>
    <property type="match status" value="1"/>
</dbReference>
<dbReference type="PROSITE" id="PS50076">
    <property type="entry name" value="DNAJ_2"/>
    <property type="match status" value="1"/>
</dbReference>
<name>A0A2B7YZR9_POLH7</name>
<organism evidence="8 9">
    <name type="scientific">Polytolypa hystricis (strain UAMH7299)</name>
    <dbReference type="NCBI Taxonomy" id="1447883"/>
    <lineage>
        <taxon>Eukaryota</taxon>
        <taxon>Fungi</taxon>
        <taxon>Dikarya</taxon>
        <taxon>Ascomycota</taxon>
        <taxon>Pezizomycotina</taxon>
        <taxon>Eurotiomycetes</taxon>
        <taxon>Eurotiomycetidae</taxon>
        <taxon>Onygenales</taxon>
        <taxon>Onygenales incertae sedis</taxon>
        <taxon>Polytolypa</taxon>
    </lineage>
</organism>
<feature type="region of interest" description="Disordered" evidence="6">
    <location>
        <begin position="125"/>
        <end position="145"/>
    </location>
</feature>
<evidence type="ECO:0000256" key="4">
    <source>
        <dbReference type="ARBA" id="ARBA00023186"/>
    </source>
</evidence>
<dbReference type="PANTHER" id="PTHR44313">
    <property type="entry name" value="DNAJ HOMOLOG SUBFAMILY C MEMBER 17"/>
    <property type="match status" value="1"/>
</dbReference>
<dbReference type="InterPro" id="IPR036869">
    <property type="entry name" value="J_dom_sf"/>
</dbReference>
<dbReference type="PANTHER" id="PTHR44313:SF1">
    <property type="entry name" value="DNAJ HOMOLOG SUBFAMILY C MEMBER 17"/>
    <property type="match status" value="1"/>
</dbReference>
<comment type="subcellular location">
    <subcellularLocation>
        <location evidence="2">Cytoplasm</location>
    </subcellularLocation>
    <subcellularLocation>
        <location evidence="1">Nucleus</location>
    </subcellularLocation>
</comment>
<dbReference type="CDD" id="cd06257">
    <property type="entry name" value="DnaJ"/>
    <property type="match status" value="1"/>
</dbReference>
<comment type="caution">
    <text evidence="8">The sequence shown here is derived from an EMBL/GenBank/DDBJ whole genome shotgun (WGS) entry which is preliminary data.</text>
</comment>
<dbReference type="GO" id="GO:0005737">
    <property type="term" value="C:cytoplasm"/>
    <property type="evidence" value="ECO:0007669"/>
    <property type="project" value="UniProtKB-SubCell"/>
</dbReference>
<dbReference type="PROSITE" id="PS00636">
    <property type="entry name" value="DNAJ_1"/>
    <property type="match status" value="1"/>
</dbReference>
<feature type="region of interest" description="Disordered" evidence="6">
    <location>
        <begin position="86"/>
        <end position="106"/>
    </location>
</feature>
<dbReference type="SMART" id="SM00271">
    <property type="entry name" value="DnaJ"/>
    <property type="match status" value="1"/>
</dbReference>
<proteinExistence type="predicted"/>
<evidence type="ECO:0000256" key="6">
    <source>
        <dbReference type="SAM" id="MobiDB-lite"/>
    </source>
</evidence>
<evidence type="ECO:0000259" key="7">
    <source>
        <dbReference type="PROSITE" id="PS50076"/>
    </source>
</evidence>
<dbReference type="InterPro" id="IPR018253">
    <property type="entry name" value="DnaJ_domain_CS"/>
</dbReference>
<dbReference type="AlphaFoldDB" id="A0A2B7YZR9"/>
<reference evidence="8 9" key="1">
    <citation type="submission" date="2017-10" db="EMBL/GenBank/DDBJ databases">
        <title>Comparative genomics in systemic dimorphic fungi from Ajellomycetaceae.</title>
        <authorList>
            <person name="Munoz J.F."/>
            <person name="Mcewen J.G."/>
            <person name="Clay O.K."/>
            <person name="Cuomo C.A."/>
        </authorList>
    </citation>
    <scope>NUCLEOTIDE SEQUENCE [LARGE SCALE GENOMIC DNA]</scope>
    <source>
        <strain evidence="8 9">UAMH7299</strain>
    </source>
</reference>
<protein>
    <recommendedName>
        <fullName evidence="7">J domain-containing protein</fullName>
    </recommendedName>
</protein>
<dbReference type="Pfam" id="PF00226">
    <property type="entry name" value="DnaJ"/>
    <property type="match status" value="1"/>
</dbReference>
<evidence type="ECO:0000256" key="1">
    <source>
        <dbReference type="ARBA" id="ARBA00004123"/>
    </source>
</evidence>
<dbReference type="PRINTS" id="PR00625">
    <property type="entry name" value="JDOMAIN"/>
</dbReference>
<evidence type="ECO:0000313" key="9">
    <source>
        <dbReference type="Proteomes" id="UP000224634"/>
    </source>
</evidence>
<sequence>MEEPTELDYYRVLGIGPTAALLEIRRAYRKKTLATHPDKNPGMNSTAFHRVQEAWETLRDEHKRYCFDYKYPRVKAEWKKYEELNKPQEENGRREGARDKAANNQWDFDEIKRTLDELRESLNRAKYSQPQPPPPPPSPPTPRFRQNVPRVCRHRRWWPRVYGVDSCEYCGRHCPIYTLKCPDCDARACVPCKIRESGG</sequence>
<gene>
    <name evidence="8" type="ORF">AJ80_01595</name>
</gene>
<accession>A0A2B7YZR9</accession>
<feature type="compositionally biased region" description="Pro residues" evidence="6">
    <location>
        <begin position="130"/>
        <end position="142"/>
    </location>
</feature>
<dbReference type="InterPro" id="IPR052094">
    <property type="entry name" value="Pre-mRNA-splicing_ERAD"/>
</dbReference>
<dbReference type="Proteomes" id="UP000224634">
    <property type="component" value="Unassembled WGS sequence"/>
</dbReference>
<dbReference type="GO" id="GO:0000390">
    <property type="term" value="P:spliceosomal complex disassembly"/>
    <property type="evidence" value="ECO:0007669"/>
    <property type="project" value="TreeGrafter"/>
</dbReference>
<dbReference type="GO" id="GO:0005681">
    <property type="term" value="C:spliceosomal complex"/>
    <property type="evidence" value="ECO:0007669"/>
    <property type="project" value="TreeGrafter"/>
</dbReference>
<feature type="compositionally biased region" description="Basic and acidic residues" evidence="6">
    <location>
        <begin position="86"/>
        <end position="101"/>
    </location>
</feature>
<dbReference type="OrthoDB" id="442087at2759"/>
<evidence type="ECO:0000313" key="8">
    <source>
        <dbReference type="EMBL" id="PGH26650.1"/>
    </source>
</evidence>
<dbReference type="STRING" id="1447883.A0A2B7YZR9"/>
<dbReference type="InterPro" id="IPR001623">
    <property type="entry name" value="DnaJ_domain"/>
</dbReference>
<dbReference type="Gene3D" id="1.10.287.110">
    <property type="entry name" value="DnaJ domain"/>
    <property type="match status" value="1"/>
</dbReference>
<keyword evidence="3" id="KW-0963">Cytoplasm</keyword>